<comment type="similarity">
    <text evidence="2">Belongs to the mitochondrion-specific ribosomal protein mS31 family.</text>
</comment>
<dbReference type="Pfam" id="PF15433">
    <property type="entry name" value="MRP-S31"/>
    <property type="match status" value="1"/>
</dbReference>
<dbReference type="AlphaFoldDB" id="A0A8C0B2X2"/>
<keyword evidence="3" id="KW-0809">Transit peptide</keyword>
<feature type="region of interest" description="Disordered" evidence="9">
    <location>
        <begin position="1"/>
        <end position="42"/>
    </location>
</feature>
<evidence type="ECO:0000256" key="1">
    <source>
        <dbReference type="ARBA" id="ARBA00004173"/>
    </source>
</evidence>
<evidence type="ECO:0000256" key="7">
    <source>
        <dbReference type="ARBA" id="ARBA00035133"/>
    </source>
</evidence>
<dbReference type="PANTHER" id="PTHR13231:SF3">
    <property type="entry name" value="SMALL RIBOSOMAL SUBUNIT PROTEIN MS31"/>
    <property type="match status" value="1"/>
</dbReference>
<sequence>QKLFSTSSVLSTEKDESTASKDSTTEVASKRQEGTAETPKQKLLDIIGNMNVEVSYRKKLQQLKTRETKKQATNKLEGPDGEGTVLQRTTEEIQRPLNPELVEAASAVASSLPLNKKQTESELLAQLRRHEETTDKQKKGRTINIRSEIAAITAQPPRNGFEEMIQWTKEGILWEFPIDNEAGMEDDAEFHEHIFLEKHLEDFPKQGPIRHFMELVICGLSKNPYLSVKQKIEHIEWFQKYFEEKKEFLQEI</sequence>
<evidence type="ECO:0000256" key="8">
    <source>
        <dbReference type="ARBA" id="ARBA00035363"/>
    </source>
</evidence>
<feature type="compositionally biased region" description="Basic and acidic residues" evidence="9">
    <location>
        <begin position="28"/>
        <end position="42"/>
    </location>
</feature>
<dbReference type="Ensembl" id="ENSBJAT00000011053.1">
    <property type="protein sequence ID" value="ENSBJAP00000010750.1"/>
    <property type="gene ID" value="ENSBJAG00000007314.1"/>
</dbReference>
<reference evidence="10" key="2">
    <citation type="submission" date="2025-09" db="UniProtKB">
        <authorList>
            <consortium name="Ensembl"/>
        </authorList>
    </citation>
    <scope>IDENTIFICATION</scope>
</reference>
<protein>
    <recommendedName>
        <fullName evidence="7">Small ribosomal subunit protein mS31</fullName>
    </recommendedName>
    <alternativeName>
        <fullName evidence="8">28S ribosomal protein S31, mitochondrial</fullName>
    </alternativeName>
</protein>
<feature type="compositionally biased region" description="Polar residues" evidence="9">
    <location>
        <begin position="1"/>
        <end position="11"/>
    </location>
</feature>
<feature type="region of interest" description="Disordered" evidence="9">
    <location>
        <begin position="64"/>
        <end position="83"/>
    </location>
</feature>
<keyword evidence="4" id="KW-0689">Ribosomal protein</keyword>
<dbReference type="InterPro" id="IPR026299">
    <property type="entry name" value="MRP-S31"/>
</dbReference>
<keyword evidence="6" id="KW-0687">Ribonucleoprotein</keyword>
<evidence type="ECO:0000256" key="4">
    <source>
        <dbReference type="ARBA" id="ARBA00022980"/>
    </source>
</evidence>
<evidence type="ECO:0000256" key="3">
    <source>
        <dbReference type="ARBA" id="ARBA00022946"/>
    </source>
</evidence>
<organism evidence="10 11">
    <name type="scientific">Buteo japonicus</name>
    <dbReference type="NCBI Taxonomy" id="224669"/>
    <lineage>
        <taxon>Eukaryota</taxon>
        <taxon>Metazoa</taxon>
        <taxon>Chordata</taxon>
        <taxon>Craniata</taxon>
        <taxon>Vertebrata</taxon>
        <taxon>Euteleostomi</taxon>
        <taxon>Archelosauria</taxon>
        <taxon>Archosauria</taxon>
        <taxon>Dinosauria</taxon>
        <taxon>Saurischia</taxon>
        <taxon>Theropoda</taxon>
        <taxon>Coelurosauria</taxon>
        <taxon>Aves</taxon>
        <taxon>Neognathae</taxon>
        <taxon>Neoaves</taxon>
        <taxon>Telluraves</taxon>
        <taxon>Accipitrimorphae</taxon>
        <taxon>Accipitriformes</taxon>
        <taxon>Accipitridae</taxon>
        <taxon>Accipitrinae</taxon>
        <taxon>Buteo</taxon>
    </lineage>
</organism>
<keyword evidence="5" id="KW-0496">Mitochondrion</keyword>
<evidence type="ECO:0000256" key="2">
    <source>
        <dbReference type="ARBA" id="ARBA00011057"/>
    </source>
</evidence>
<evidence type="ECO:0000313" key="11">
    <source>
        <dbReference type="Proteomes" id="UP000694555"/>
    </source>
</evidence>
<name>A0A8C0B2X2_9AVES</name>
<dbReference type="PANTHER" id="PTHR13231">
    <property type="entry name" value="MITOCHONDRIAL RIBOSOMAL PROTEIN S31"/>
    <property type="match status" value="1"/>
</dbReference>
<evidence type="ECO:0000256" key="5">
    <source>
        <dbReference type="ARBA" id="ARBA00023128"/>
    </source>
</evidence>
<dbReference type="GO" id="GO:0005763">
    <property type="term" value="C:mitochondrial small ribosomal subunit"/>
    <property type="evidence" value="ECO:0007669"/>
    <property type="project" value="InterPro"/>
</dbReference>
<evidence type="ECO:0000256" key="9">
    <source>
        <dbReference type="SAM" id="MobiDB-lite"/>
    </source>
</evidence>
<evidence type="ECO:0000256" key="6">
    <source>
        <dbReference type="ARBA" id="ARBA00023274"/>
    </source>
</evidence>
<dbReference type="Proteomes" id="UP000694555">
    <property type="component" value="Unplaced"/>
</dbReference>
<evidence type="ECO:0000313" key="10">
    <source>
        <dbReference type="Ensembl" id="ENSBJAP00000010750.1"/>
    </source>
</evidence>
<reference evidence="10" key="1">
    <citation type="submission" date="2025-08" db="UniProtKB">
        <authorList>
            <consortium name="Ensembl"/>
        </authorList>
    </citation>
    <scope>IDENTIFICATION</scope>
</reference>
<proteinExistence type="inferred from homology"/>
<dbReference type="GO" id="GO:0003735">
    <property type="term" value="F:structural constituent of ribosome"/>
    <property type="evidence" value="ECO:0007669"/>
    <property type="project" value="InterPro"/>
</dbReference>
<accession>A0A8C0B2X2</accession>
<comment type="subcellular location">
    <subcellularLocation>
        <location evidence="1">Mitochondrion</location>
    </subcellularLocation>
</comment>
<keyword evidence="11" id="KW-1185">Reference proteome</keyword>